<dbReference type="InterPro" id="IPR005915">
    <property type="entry name" value="Tandem_5TM"/>
</dbReference>
<evidence type="ECO:0000313" key="2">
    <source>
        <dbReference type="EMBL" id="SDZ61571.1"/>
    </source>
</evidence>
<keyword evidence="3" id="KW-1185">Reference proteome</keyword>
<dbReference type="EMBL" id="FNPI01000021">
    <property type="protein sequence ID" value="SDZ61571.1"/>
    <property type="molecule type" value="Genomic_DNA"/>
</dbReference>
<sequence>MLDELQAAPDGQGKTAALGSVGVGASFFLRLFMDYLNMPTSRITNGVILVFALVVTLLIRLYYSKLNKQNISKIVDVTQLETEKLVIRPTSILYFFKFTIYYVFF</sequence>
<evidence type="ECO:0000256" key="1">
    <source>
        <dbReference type="SAM" id="Phobius"/>
    </source>
</evidence>
<dbReference type="Pfam" id="PF04276">
    <property type="entry name" value="DUF443"/>
    <property type="match status" value="1"/>
</dbReference>
<organism evidence="2 3">
    <name type="scientific">Evansella caseinilytica</name>
    <dbReference type="NCBI Taxonomy" id="1503961"/>
    <lineage>
        <taxon>Bacteria</taxon>
        <taxon>Bacillati</taxon>
        <taxon>Bacillota</taxon>
        <taxon>Bacilli</taxon>
        <taxon>Bacillales</taxon>
        <taxon>Bacillaceae</taxon>
        <taxon>Evansella</taxon>
    </lineage>
</organism>
<proteinExistence type="predicted"/>
<feature type="transmembrane region" description="Helical" evidence="1">
    <location>
        <begin position="85"/>
        <end position="104"/>
    </location>
</feature>
<keyword evidence="1 2" id="KW-0812">Transmembrane</keyword>
<accession>A0A1H3UHM2</accession>
<feature type="transmembrane region" description="Helical" evidence="1">
    <location>
        <begin position="43"/>
        <end position="64"/>
    </location>
</feature>
<name>A0A1H3UHM2_9BACI</name>
<evidence type="ECO:0000313" key="3">
    <source>
        <dbReference type="Proteomes" id="UP000198935"/>
    </source>
</evidence>
<keyword evidence="1" id="KW-0472">Membrane</keyword>
<reference evidence="3" key="1">
    <citation type="submission" date="2016-10" db="EMBL/GenBank/DDBJ databases">
        <authorList>
            <person name="Varghese N."/>
            <person name="Submissions S."/>
        </authorList>
    </citation>
    <scope>NUCLEOTIDE SEQUENCE [LARGE SCALE GENOMIC DNA]</scope>
    <source>
        <strain evidence="3">SP</strain>
    </source>
</reference>
<dbReference type="AlphaFoldDB" id="A0A1H3UHM2"/>
<protein>
    <submittedName>
        <fullName evidence="2">Tandem five-transmembrane protein</fullName>
    </submittedName>
</protein>
<keyword evidence="1" id="KW-1133">Transmembrane helix</keyword>
<dbReference type="NCBIfam" id="TIGR01218">
    <property type="entry name" value="Gpos_tandem_5TM"/>
    <property type="match status" value="1"/>
</dbReference>
<dbReference type="Proteomes" id="UP000198935">
    <property type="component" value="Unassembled WGS sequence"/>
</dbReference>
<gene>
    <name evidence="2" type="ORF">SAMN05421736_12149</name>
</gene>